<dbReference type="OrthoDB" id="3983163at2759"/>
<gene>
    <name evidence="1" type="ORF">M231_01814</name>
</gene>
<comment type="caution">
    <text evidence="1">The sequence shown here is derived from an EMBL/GenBank/DDBJ whole genome shotgun (WGS) entry which is preliminary data.</text>
</comment>
<dbReference type="GO" id="GO:0042720">
    <property type="term" value="C:mitochondrial inner membrane peptidase complex"/>
    <property type="evidence" value="ECO:0007669"/>
    <property type="project" value="InterPro"/>
</dbReference>
<name>A0A4Q1BSM0_TREME</name>
<proteinExistence type="predicted"/>
<dbReference type="InterPro" id="IPR024645">
    <property type="entry name" value="Mitochondr_Som1"/>
</dbReference>
<keyword evidence="2" id="KW-1185">Reference proteome</keyword>
<dbReference type="EMBL" id="SDIL01000013">
    <property type="protein sequence ID" value="RXK40966.1"/>
    <property type="molecule type" value="Genomic_DNA"/>
</dbReference>
<dbReference type="InParanoid" id="A0A4Q1BSM0"/>
<dbReference type="Proteomes" id="UP000289152">
    <property type="component" value="Unassembled WGS sequence"/>
</dbReference>
<dbReference type="Pfam" id="PF11093">
    <property type="entry name" value="Mitochondr_Som1"/>
    <property type="match status" value="1"/>
</dbReference>
<evidence type="ECO:0000313" key="2">
    <source>
        <dbReference type="Proteomes" id="UP000289152"/>
    </source>
</evidence>
<organism evidence="1 2">
    <name type="scientific">Tremella mesenterica</name>
    <name type="common">Jelly fungus</name>
    <dbReference type="NCBI Taxonomy" id="5217"/>
    <lineage>
        <taxon>Eukaryota</taxon>
        <taxon>Fungi</taxon>
        <taxon>Dikarya</taxon>
        <taxon>Basidiomycota</taxon>
        <taxon>Agaricomycotina</taxon>
        <taxon>Tremellomycetes</taxon>
        <taxon>Tremellales</taxon>
        <taxon>Tremellaceae</taxon>
        <taxon>Tremella</taxon>
    </lineage>
</organism>
<reference evidence="1 2" key="1">
    <citation type="submission" date="2016-06" db="EMBL/GenBank/DDBJ databases">
        <title>Evolution of pathogenesis and genome organization in the Tremellales.</title>
        <authorList>
            <person name="Cuomo C."/>
            <person name="Litvintseva A."/>
            <person name="Heitman J."/>
            <person name="Chen Y."/>
            <person name="Sun S."/>
            <person name="Springer D."/>
            <person name="Dromer F."/>
            <person name="Young S."/>
            <person name="Zeng Q."/>
            <person name="Chapman S."/>
            <person name="Gujja S."/>
            <person name="Saif S."/>
            <person name="Birren B."/>
        </authorList>
    </citation>
    <scope>NUCLEOTIDE SEQUENCE [LARGE SCALE GENOMIC DNA]</scope>
    <source>
        <strain evidence="1 2">ATCC 28783</strain>
    </source>
</reference>
<protein>
    <submittedName>
        <fullName evidence="1">Uncharacterized protein</fullName>
    </submittedName>
</protein>
<sequence>MTQYISSSSDILGKDEQGCSLFKIRQYECQPQGYTVTCWPLDRIFRQCGQNAPAVEVTNVVHTKDGKVKVDPLFIAHPPRGKNWADIR</sequence>
<dbReference type="AlphaFoldDB" id="A0A4Q1BSM0"/>
<accession>A0A4Q1BSM0</accession>
<evidence type="ECO:0000313" key="1">
    <source>
        <dbReference type="EMBL" id="RXK40966.1"/>
    </source>
</evidence>